<protein>
    <submittedName>
        <fullName evidence="2">Uncharacterized protein</fullName>
    </submittedName>
</protein>
<feature type="chain" id="PRO_5043720009" evidence="1">
    <location>
        <begin position="23"/>
        <end position="177"/>
    </location>
</feature>
<organism evidence="2 3">
    <name type="scientific">Oedothorax gibbosus</name>
    <dbReference type="NCBI Taxonomy" id="931172"/>
    <lineage>
        <taxon>Eukaryota</taxon>
        <taxon>Metazoa</taxon>
        <taxon>Ecdysozoa</taxon>
        <taxon>Arthropoda</taxon>
        <taxon>Chelicerata</taxon>
        <taxon>Arachnida</taxon>
        <taxon>Araneae</taxon>
        <taxon>Araneomorphae</taxon>
        <taxon>Entelegynae</taxon>
        <taxon>Araneoidea</taxon>
        <taxon>Linyphiidae</taxon>
        <taxon>Erigoninae</taxon>
        <taxon>Oedothorax</taxon>
    </lineage>
</organism>
<comment type="caution">
    <text evidence="2">The sequence shown here is derived from an EMBL/GenBank/DDBJ whole genome shotgun (WGS) entry which is preliminary data.</text>
</comment>
<keyword evidence="3" id="KW-1185">Reference proteome</keyword>
<gene>
    <name evidence="2" type="ORF">JTE90_011129</name>
</gene>
<evidence type="ECO:0000313" key="2">
    <source>
        <dbReference type="EMBL" id="KAG8156219.1"/>
    </source>
</evidence>
<proteinExistence type="predicted"/>
<dbReference type="EMBL" id="JAFNEN010006181">
    <property type="protein sequence ID" value="KAG8156219.1"/>
    <property type="molecule type" value="Genomic_DNA"/>
</dbReference>
<reference evidence="2 3" key="1">
    <citation type="journal article" date="2022" name="Nat. Ecol. Evol.">
        <title>A masculinizing supergene underlies an exaggerated male reproductive morph in a spider.</title>
        <authorList>
            <person name="Hendrickx F."/>
            <person name="De Corte Z."/>
            <person name="Sonet G."/>
            <person name="Van Belleghem S.M."/>
            <person name="Kostlbacher S."/>
            <person name="Vangestel C."/>
        </authorList>
    </citation>
    <scope>NUCLEOTIDE SEQUENCE [LARGE SCALE GENOMIC DNA]</scope>
    <source>
        <strain evidence="2">W744_W776</strain>
    </source>
</reference>
<name>A0AAV6TE51_9ARAC</name>
<evidence type="ECO:0000313" key="3">
    <source>
        <dbReference type="Proteomes" id="UP000827092"/>
    </source>
</evidence>
<keyword evidence="1" id="KW-0732">Signal</keyword>
<sequence>MWTAWFLLGLLWIFYAWVGLDSVHPSTASTLQLFEPVMKQSCSSKSVSCVDDCSFLCIENEATCVGGKCTVKTSNTSTVPCEQGKGGILMVDGTPKWICFCTDPEIWSGPDCGQLNPDVCEHGMFIYYSWNQFQCVCPYPYRKVTVKGKVHCVEKHVAGFFDQTASETSIGPNNWLD</sequence>
<feature type="signal peptide" evidence="1">
    <location>
        <begin position="1"/>
        <end position="22"/>
    </location>
</feature>
<evidence type="ECO:0000256" key="1">
    <source>
        <dbReference type="SAM" id="SignalP"/>
    </source>
</evidence>
<dbReference type="AlphaFoldDB" id="A0AAV6TE51"/>
<dbReference type="Proteomes" id="UP000827092">
    <property type="component" value="Unassembled WGS sequence"/>
</dbReference>
<accession>A0AAV6TE51</accession>